<feature type="chain" id="PRO_5023107978" evidence="1">
    <location>
        <begin position="22"/>
        <end position="174"/>
    </location>
</feature>
<organism evidence="2 3">
    <name type="scientific">Salinimonas iocasae</name>
    <dbReference type="NCBI Taxonomy" id="2572577"/>
    <lineage>
        <taxon>Bacteria</taxon>
        <taxon>Pseudomonadati</taxon>
        <taxon>Pseudomonadota</taxon>
        <taxon>Gammaproteobacteria</taxon>
        <taxon>Alteromonadales</taxon>
        <taxon>Alteromonadaceae</taxon>
        <taxon>Alteromonas/Salinimonas group</taxon>
        <taxon>Salinimonas</taxon>
    </lineage>
</organism>
<evidence type="ECO:0000256" key="1">
    <source>
        <dbReference type="SAM" id="SignalP"/>
    </source>
</evidence>
<proteinExistence type="predicted"/>
<sequence>MAKFAVAMLSIAGLYAGTASAAAEVSVTWQEPESYQDIRPSNQSRKSFREMIFKDMEAYITELAEKLPDGQTLSMTVTDLDLAGEVWPASFLGGVGGADIRLVKPLYIPRMHFSYTLSDASGATLQSADVKLKDMSFMDRGTRINRRSENLTYEKAMIRDWFEKTLEQTAARPK</sequence>
<dbReference type="EMBL" id="CP039852">
    <property type="protein sequence ID" value="QCZ94583.1"/>
    <property type="molecule type" value="Genomic_DNA"/>
</dbReference>
<evidence type="ECO:0000313" key="3">
    <source>
        <dbReference type="Proteomes" id="UP000304912"/>
    </source>
</evidence>
<evidence type="ECO:0000313" key="2">
    <source>
        <dbReference type="EMBL" id="QCZ94583.1"/>
    </source>
</evidence>
<dbReference type="AlphaFoldDB" id="A0A5B7YH41"/>
<dbReference type="Pfam" id="PF11454">
    <property type="entry name" value="DUF3016"/>
    <property type="match status" value="1"/>
</dbReference>
<keyword evidence="1" id="KW-0732">Signal</keyword>
<dbReference type="InterPro" id="IPR021557">
    <property type="entry name" value="DUF3016"/>
</dbReference>
<protein>
    <submittedName>
        <fullName evidence="2">DUF3016 domain-containing protein</fullName>
    </submittedName>
</protein>
<feature type="signal peptide" evidence="1">
    <location>
        <begin position="1"/>
        <end position="21"/>
    </location>
</feature>
<reference evidence="2 3" key="1">
    <citation type="submission" date="2019-04" db="EMBL/GenBank/DDBJ databases">
        <title>Salinimonas iocasae sp. nov., a halophilic bacterium isolated from the outer tube casing of tubeworms in Okinawa Trough.</title>
        <authorList>
            <person name="Zhang H."/>
            <person name="Wang H."/>
            <person name="Li C."/>
        </authorList>
    </citation>
    <scope>NUCLEOTIDE SEQUENCE [LARGE SCALE GENOMIC DNA]</scope>
    <source>
        <strain evidence="2 3">KX18D6</strain>
    </source>
</reference>
<name>A0A5B7YH41_9ALTE</name>
<dbReference type="Proteomes" id="UP000304912">
    <property type="component" value="Chromosome"/>
</dbReference>
<keyword evidence="3" id="KW-1185">Reference proteome</keyword>
<gene>
    <name evidence="2" type="ORF">FBQ74_14395</name>
</gene>
<dbReference type="KEGG" id="salk:FBQ74_14395"/>
<dbReference type="OrthoDB" id="195620at2"/>
<dbReference type="RefSeq" id="WP_139757320.1">
    <property type="nucleotide sequence ID" value="NZ_CP039852.1"/>
</dbReference>
<accession>A0A5B7YH41</accession>